<protein>
    <submittedName>
        <fullName evidence="2">Uncharacterized protein</fullName>
    </submittedName>
</protein>
<feature type="compositionally biased region" description="Basic and acidic residues" evidence="1">
    <location>
        <begin position="61"/>
        <end position="71"/>
    </location>
</feature>
<dbReference type="Gene3D" id="3.10.20.90">
    <property type="entry name" value="Phosphatidylinositol 3-kinase Catalytic Subunit, Chain A, domain 1"/>
    <property type="match status" value="1"/>
</dbReference>
<gene>
    <name evidence="2" type="ORF">TSIB3V08_LOCUS6393</name>
</gene>
<feature type="region of interest" description="Disordered" evidence="1">
    <location>
        <begin position="61"/>
        <end position="86"/>
    </location>
</feature>
<proteinExistence type="predicted"/>
<reference evidence="2" key="1">
    <citation type="submission" date="2020-11" db="EMBL/GenBank/DDBJ databases">
        <authorList>
            <person name="Tran Van P."/>
        </authorList>
    </citation>
    <scope>NUCLEOTIDE SEQUENCE</scope>
</reference>
<accession>A0A7R9G1M2</accession>
<dbReference type="AlphaFoldDB" id="A0A7R9G1M2"/>
<name>A0A7R9G1M2_TIMSH</name>
<organism evidence="2">
    <name type="scientific">Timema shepardi</name>
    <name type="common">Walking stick</name>
    <dbReference type="NCBI Taxonomy" id="629360"/>
    <lineage>
        <taxon>Eukaryota</taxon>
        <taxon>Metazoa</taxon>
        <taxon>Ecdysozoa</taxon>
        <taxon>Arthropoda</taxon>
        <taxon>Hexapoda</taxon>
        <taxon>Insecta</taxon>
        <taxon>Pterygota</taxon>
        <taxon>Neoptera</taxon>
        <taxon>Polyneoptera</taxon>
        <taxon>Phasmatodea</taxon>
        <taxon>Timematodea</taxon>
        <taxon>Timematoidea</taxon>
        <taxon>Timematidae</taxon>
        <taxon>Timema</taxon>
    </lineage>
</organism>
<evidence type="ECO:0000313" key="2">
    <source>
        <dbReference type="EMBL" id="CAD7262276.1"/>
    </source>
</evidence>
<dbReference type="EMBL" id="OC002719">
    <property type="protein sequence ID" value="CAD7262276.1"/>
    <property type="molecule type" value="Genomic_DNA"/>
</dbReference>
<evidence type="ECO:0000256" key="1">
    <source>
        <dbReference type="SAM" id="MobiDB-lite"/>
    </source>
</evidence>
<sequence length="153" mass="17438">MVVEWKTIKDKATPDRDLNPDIPANGSLAYCECSPTGASRGEFLPPGILTCIQMGDRPLVRRDQSTQEKSWEQPCDDTSPRNSTHQWTGLGEIDIIHRRESLQDDYTLMDVAYIYTWKRNKENRTTIRRPVRVVLAYQVGCPGYEGHELPTTA</sequence>